<proteinExistence type="predicted"/>
<sequence>MQSVASQRRGRRRADGGKSDSHGNERDNRAVSSCGPFKYDHSVAGFGLAFRRILASVILASQKGTPRVANHVKANEPSRLSIGHVGVRWVTAWRHHFLTDFQNLAIFRLQTILTKMKFVTVLVASLILVTSAQDLPEAEQRELASGGKRLFRQGGRYGYRHRSRSRSSKSSSKYDYCHSGKSRKLSSKSHHYSTSEKKTCHTLCKESCPKPGAGTGGKRCRQICDKQFGFFVAPTPPPTTKKPTHKTSGSHENKKTGLPISVTGLIRAVLPWRASIDSVTKNLSSRHPRILSQTEGKTGKKGDSNGEKTSIGDEFELVKLM</sequence>
<feature type="compositionally biased region" description="Basic and acidic residues" evidence="1">
    <location>
        <begin position="297"/>
        <end position="306"/>
    </location>
</feature>
<name>K0T691_THAOC</name>
<evidence type="ECO:0000313" key="2">
    <source>
        <dbReference type="EMBL" id="EJK74283.1"/>
    </source>
</evidence>
<feature type="region of interest" description="Disordered" evidence="1">
    <location>
        <begin position="1"/>
        <end position="31"/>
    </location>
</feature>
<keyword evidence="3" id="KW-1185">Reference proteome</keyword>
<feature type="region of interest" description="Disordered" evidence="1">
    <location>
        <begin position="154"/>
        <end position="191"/>
    </location>
</feature>
<protein>
    <submittedName>
        <fullName evidence="2">Uncharacterized protein</fullName>
    </submittedName>
</protein>
<feature type="region of interest" description="Disordered" evidence="1">
    <location>
        <begin position="284"/>
        <end position="312"/>
    </location>
</feature>
<gene>
    <name evidence="2" type="ORF">THAOC_04049</name>
</gene>
<reference evidence="2 3" key="1">
    <citation type="journal article" date="2012" name="Genome Biol.">
        <title>Genome and low-iron response of an oceanic diatom adapted to chronic iron limitation.</title>
        <authorList>
            <person name="Lommer M."/>
            <person name="Specht M."/>
            <person name="Roy A.S."/>
            <person name="Kraemer L."/>
            <person name="Andreson R."/>
            <person name="Gutowska M.A."/>
            <person name="Wolf J."/>
            <person name="Bergner S.V."/>
            <person name="Schilhabel M.B."/>
            <person name="Klostermeier U.C."/>
            <person name="Beiko R.G."/>
            <person name="Rosenstiel P."/>
            <person name="Hippler M."/>
            <person name="Laroche J."/>
        </authorList>
    </citation>
    <scope>NUCLEOTIDE SEQUENCE [LARGE SCALE GENOMIC DNA]</scope>
    <source>
        <strain evidence="2 3">CCMP1005</strain>
    </source>
</reference>
<feature type="compositionally biased region" description="Basic residues" evidence="1">
    <location>
        <begin position="180"/>
        <end position="191"/>
    </location>
</feature>
<comment type="caution">
    <text evidence="2">The sequence shown here is derived from an EMBL/GenBank/DDBJ whole genome shotgun (WGS) entry which is preliminary data.</text>
</comment>
<evidence type="ECO:0000256" key="1">
    <source>
        <dbReference type="SAM" id="MobiDB-lite"/>
    </source>
</evidence>
<accession>K0T691</accession>
<feature type="compositionally biased region" description="Basic residues" evidence="1">
    <location>
        <begin position="158"/>
        <end position="167"/>
    </location>
</feature>
<feature type="compositionally biased region" description="Basic and acidic residues" evidence="1">
    <location>
        <begin position="13"/>
        <end position="29"/>
    </location>
</feature>
<dbReference type="EMBL" id="AGNL01003816">
    <property type="protein sequence ID" value="EJK74283.1"/>
    <property type="molecule type" value="Genomic_DNA"/>
</dbReference>
<evidence type="ECO:0000313" key="3">
    <source>
        <dbReference type="Proteomes" id="UP000266841"/>
    </source>
</evidence>
<dbReference type="Proteomes" id="UP000266841">
    <property type="component" value="Unassembled WGS sequence"/>
</dbReference>
<feature type="region of interest" description="Disordered" evidence="1">
    <location>
        <begin position="234"/>
        <end position="256"/>
    </location>
</feature>
<dbReference type="AlphaFoldDB" id="K0T691"/>
<organism evidence="2 3">
    <name type="scientific">Thalassiosira oceanica</name>
    <name type="common">Marine diatom</name>
    <dbReference type="NCBI Taxonomy" id="159749"/>
    <lineage>
        <taxon>Eukaryota</taxon>
        <taxon>Sar</taxon>
        <taxon>Stramenopiles</taxon>
        <taxon>Ochrophyta</taxon>
        <taxon>Bacillariophyta</taxon>
        <taxon>Coscinodiscophyceae</taxon>
        <taxon>Thalassiosirophycidae</taxon>
        <taxon>Thalassiosirales</taxon>
        <taxon>Thalassiosiraceae</taxon>
        <taxon>Thalassiosira</taxon>
    </lineage>
</organism>